<feature type="transmembrane region" description="Helical" evidence="2">
    <location>
        <begin position="237"/>
        <end position="258"/>
    </location>
</feature>
<feature type="region of interest" description="Disordered" evidence="1">
    <location>
        <begin position="133"/>
        <end position="228"/>
    </location>
</feature>
<feature type="region of interest" description="Disordered" evidence="1">
    <location>
        <begin position="349"/>
        <end position="451"/>
    </location>
</feature>
<feature type="compositionally biased region" description="Polar residues" evidence="1">
    <location>
        <begin position="293"/>
        <end position="310"/>
    </location>
</feature>
<dbReference type="Proteomes" id="UP000807353">
    <property type="component" value="Unassembled WGS sequence"/>
</dbReference>
<gene>
    <name evidence="3" type="ORF">BDZ94DRAFT_1271524</name>
</gene>
<evidence type="ECO:0000313" key="4">
    <source>
        <dbReference type="Proteomes" id="UP000807353"/>
    </source>
</evidence>
<dbReference type="AlphaFoldDB" id="A0A9P6CAB8"/>
<sequence>MAQVIIVDDHDRSRIRYAGGTWFAAGSPNEYAQTTFGTRDAGSRATFVFSGSSVKVYGTVPEIGVSSIAPISTYSVDGSSSTTFAPSLGSSPEYRKLFYASPPLKDGEHTLVITSIVKDCFFWLDYIEYTPTSLSKPPSTPPQENAPIVVTTNVVETTPRPVTITTDTPENSKGSPTSTPSTGAKSTPSNSEHAPKPESSSDFERPGIGTTTLGATETPSESSIPLMASGSNKVPTGAIAGAAVGGAFILLVLLLLIWRCRRKAARTQYIHNHSEISPVAGRRMSIWSRAQPSTTITPFSMSETPPSTALRSPGDGPADGAQERRLTGAHMSSPTYGYGYTTYGGTAEKSGLNSATPTHSRSQSRSVGDSATGLIRDPSEGSSQYGGSTTSAPAQSFPHNQAGGVSYAPIPDLTGLTSPRSDGAGSLYNSMEEDMPPAYRRTLDGSNFAPG</sequence>
<reference evidence="3" key="1">
    <citation type="submission" date="2020-11" db="EMBL/GenBank/DDBJ databases">
        <authorList>
            <consortium name="DOE Joint Genome Institute"/>
            <person name="Ahrendt S."/>
            <person name="Riley R."/>
            <person name="Andreopoulos W."/>
            <person name="Labutti K."/>
            <person name="Pangilinan J."/>
            <person name="Ruiz-Duenas F.J."/>
            <person name="Barrasa J.M."/>
            <person name="Sanchez-Garcia M."/>
            <person name="Camarero S."/>
            <person name="Miyauchi S."/>
            <person name="Serrano A."/>
            <person name="Linde D."/>
            <person name="Babiker R."/>
            <person name="Drula E."/>
            <person name="Ayuso-Fernandez I."/>
            <person name="Pacheco R."/>
            <person name="Padilla G."/>
            <person name="Ferreira P."/>
            <person name="Barriuso J."/>
            <person name="Kellner H."/>
            <person name="Castanera R."/>
            <person name="Alfaro M."/>
            <person name="Ramirez L."/>
            <person name="Pisabarro A.G."/>
            <person name="Kuo A."/>
            <person name="Tritt A."/>
            <person name="Lipzen A."/>
            <person name="He G."/>
            <person name="Yan M."/>
            <person name="Ng V."/>
            <person name="Cullen D."/>
            <person name="Martin F."/>
            <person name="Rosso M.-N."/>
            <person name="Henrissat B."/>
            <person name="Hibbett D."/>
            <person name="Martinez A.T."/>
            <person name="Grigoriev I.V."/>
        </authorList>
    </citation>
    <scope>NUCLEOTIDE SEQUENCE</scope>
    <source>
        <strain evidence="3">CBS 247.69</strain>
    </source>
</reference>
<dbReference type="OrthoDB" id="3265734at2759"/>
<dbReference type="Gene3D" id="2.60.120.260">
    <property type="entry name" value="Galactose-binding domain-like"/>
    <property type="match status" value="1"/>
</dbReference>
<keyword evidence="2" id="KW-1133">Transmembrane helix</keyword>
<evidence type="ECO:0000256" key="1">
    <source>
        <dbReference type="SAM" id="MobiDB-lite"/>
    </source>
</evidence>
<protein>
    <submittedName>
        <fullName evidence="3">Uncharacterized protein</fullName>
    </submittedName>
</protein>
<feature type="compositionally biased region" description="Polar residues" evidence="1">
    <location>
        <begin position="351"/>
        <end position="369"/>
    </location>
</feature>
<name>A0A9P6CAB8_9AGAR</name>
<keyword evidence="4" id="KW-1185">Reference proteome</keyword>
<evidence type="ECO:0000256" key="2">
    <source>
        <dbReference type="SAM" id="Phobius"/>
    </source>
</evidence>
<proteinExistence type="predicted"/>
<keyword evidence="2" id="KW-0472">Membrane</keyword>
<feature type="compositionally biased region" description="Polar residues" evidence="1">
    <location>
        <begin position="380"/>
        <end position="399"/>
    </location>
</feature>
<feature type="compositionally biased region" description="Polar residues" evidence="1">
    <location>
        <begin position="209"/>
        <end position="228"/>
    </location>
</feature>
<keyword evidence="2" id="KW-0812">Transmembrane</keyword>
<organism evidence="3 4">
    <name type="scientific">Collybia nuda</name>
    <dbReference type="NCBI Taxonomy" id="64659"/>
    <lineage>
        <taxon>Eukaryota</taxon>
        <taxon>Fungi</taxon>
        <taxon>Dikarya</taxon>
        <taxon>Basidiomycota</taxon>
        <taxon>Agaricomycotina</taxon>
        <taxon>Agaricomycetes</taxon>
        <taxon>Agaricomycetidae</taxon>
        <taxon>Agaricales</taxon>
        <taxon>Tricholomatineae</taxon>
        <taxon>Clitocybaceae</taxon>
        <taxon>Collybia</taxon>
    </lineage>
</organism>
<feature type="compositionally biased region" description="Low complexity" evidence="1">
    <location>
        <begin position="154"/>
        <end position="189"/>
    </location>
</feature>
<feature type="region of interest" description="Disordered" evidence="1">
    <location>
        <begin position="293"/>
        <end position="333"/>
    </location>
</feature>
<comment type="caution">
    <text evidence="3">The sequence shown here is derived from an EMBL/GenBank/DDBJ whole genome shotgun (WGS) entry which is preliminary data.</text>
</comment>
<dbReference type="EMBL" id="MU150349">
    <property type="protein sequence ID" value="KAF9458137.1"/>
    <property type="molecule type" value="Genomic_DNA"/>
</dbReference>
<accession>A0A9P6CAB8</accession>
<evidence type="ECO:0000313" key="3">
    <source>
        <dbReference type="EMBL" id="KAF9458137.1"/>
    </source>
</evidence>